<dbReference type="Gene3D" id="1.10.101.10">
    <property type="entry name" value="PGBD-like superfamily/PGBD"/>
    <property type="match status" value="1"/>
</dbReference>
<accession>A0A6J7H8G0</accession>
<evidence type="ECO:0000259" key="3">
    <source>
        <dbReference type="Pfam" id="PF01551"/>
    </source>
</evidence>
<dbReference type="SUPFAM" id="SSF51261">
    <property type="entry name" value="Duplicated hybrid motif"/>
    <property type="match status" value="1"/>
</dbReference>
<evidence type="ECO:0000313" key="4">
    <source>
        <dbReference type="EMBL" id="CAB4917337.1"/>
    </source>
</evidence>
<feature type="compositionally biased region" description="Low complexity" evidence="1">
    <location>
        <begin position="43"/>
        <end position="57"/>
    </location>
</feature>
<feature type="domain" description="M23ase beta-sheet core" evidence="3">
    <location>
        <begin position="171"/>
        <end position="260"/>
    </location>
</feature>
<organism evidence="4">
    <name type="scientific">freshwater metagenome</name>
    <dbReference type="NCBI Taxonomy" id="449393"/>
    <lineage>
        <taxon>unclassified sequences</taxon>
        <taxon>metagenomes</taxon>
        <taxon>ecological metagenomes</taxon>
    </lineage>
</organism>
<dbReference type="SUPFAM" id="SSF47090">
    <property type="entry name" value="PGBD-like"/>
    <property type="match status" value="1"/>
</dbReference>
<dbReference type="PANTHER" id="PTHR21666">
    <property type="entry name" value="PEPTIDASE-RELATED"/>
    <property type="match status" value="1"/>
</dbReference>
<dbReference type="EMBL" id="CAFBMK010000088">
    <property type="protein sequence ID" value="CAB4917337.1"/>
    <property type="molecule type" value="Genomic_DNA"/>
</dbReference>
<dbReference type="InterPro" id="IPR011055">
    <property type="entry name" value="Dup_hybrid_motif"/>
</dbReference>
<dbReference type="InterPro" id="IPR036366">
    <property type="entry name" value="PGBDSf"/>
</dbReference>
<gene>
    <name evidence="4" type="ORF">UFOPK3564_01642</name>
</gene>
<dbReference type="CDD" id="cd12797">
    <property type="entry name" value="M23_peptidase"/>
    <property type="match status" value="1"/>
</dbReference>
<sequence length="286" mass="29758">MRSITVRRTAMIGLLALATCAPVAQADDAAPGGGGTSVSSMNAAPAAPRPAAAQATPAPAPASVSETQTVKLTRSQTKSVQRRARVRPDGALGSRTRTAIKRYQGQRRLVRTGRPNLQTLRAMKLRFAETIAAQMAAKQRAVAPIAGYVFPIQGPWRFGAGGTYFGERGGAHEGIDLFATCGTPLVAASAGTIKSVAWDARGGNYVVLTDTPSGEDQVYMHMKSPSPLKVGDPVTAGTPVGAVGDTGNADGCHLHLEIWTSPGYYTGGRPRDPKPDLAAWGGTPSR</sequence>
<feature type="domain" description="Peptidoglycan binding-like" evidence="2">
    <location>
        <begin position="87"/>
        <end position="123"/>
    </location>
</feature>
<dbReference type="InterPro" id="IPR036365">
    <property type="entry name" value="PGBD-like_sf"/>
</dbReference>
<evidence type="ECO:0000256" key="1">
    <source>
        <dbReference type="SAM" id="MobiDB-lite"/>
    </source>
</evidence>
<feature type="region of interest" description="Disordered" evidence="1">
    <location>
        <begin position="29"/>
        <end position="92"/>
    </location>
</feature>
<name>A0A6J7H8G0_9ZZZZ</name>
<dbReference type="GO" id="GO:0004222">
    <property type="term" value="F:metalloendopeptidase activity"/>
    <property type="evidence" value="ECO:0007669"/>
    <property type="project" value="TreeGrafter"/>
</dbReference>
<dbReference type="InterPro" id="IPR016047">
    <property type="entry name" value="M23ase_b-sheet_dom"/>
</dbReference>
<dbReference type="InterPro" id="IPR050570">
    <property type="entry name" value="Cell_wall_metabolism_enzyme"/>
</dbReference>
<reference evidence="4" key="1">
    <citation type="submission" date="2020-05" db="EMBL/GenBank/DDBJ databases">
        <authorList>
            <person name="Chiriac C."/>
            <person name="Salcher M."/>
            <person name="Ghai R."/>
            <person name="Kavagutti S V."/>
        </authorList>
    </citation>
    <scope>NUCLEOTIDE SEQUENCE</scope>
</reference>
<feature type="region of interest" description="Disordered" evidence="1">
    <location>
        <begin position="264"/>
        <end position="286"/>
    </location>
</feature>
<dbReference type="InterPro" id="IPR002477">
    <property type="entry name" value="Peptidoglycan-bd-like"/>
</dbReference>
<protein>
    <submittedName>
        <fullName evidence="4">Unannotated protein</fullName>
    </submittedName>
</protein>
<feature type="compositionally biased region" description="Polar residues" evidence="1">
    <location>
        <begin position="64"/>
        <end position="79"/>
    </location>
</feature>
<dbReference type="Pfam" id="PF01551">
    <property type="entry name" value="Peptidase_M23"/>
    <property type="match status" value="1"/>
</dbReference>
<dbReference type="AlphaFoldDB" id="A0A6J7H8G0"/>
<dbReference type="PANTHER" id="PTHR21666:SF270">
    <property type="entry name" value="MUREIN HYDROLASE ACTIVATOR ENVC"/>
    <property type="match status" value="1"/>
</dbReference>
<evidence type="ECO:0000259" key="2">
    <source>
        <dbReference type="Pfam" id="PF01471"/>
    </source>
</evidence>
<dbReference type="Pfam" id="PF01471">
    <property type="entry name" value="PG_binding_1"/>
    <property type="match status" value="1"/>
</dbReference>
<dbReference type="Gene3D" id="2.70.70.10">
    <property type="entry name" value="Glucose Permease (Domain IIA)"/>
    <property type="match status" value="1"/>
</dbReference>
<proteinExistence type="predicted"/>